<dbReference type="SMART" id="SM00645">
    <property type="entry name" value="Pept_C1"/>
    <property type="match status" value="1"/>
</dbReference>
<evidence type="ECO:0000256" key="3">
    <source>
        <dbReference type="ARBA" id="ARBA00022729"/>
    </source>
</evidence>
<proteinExistence type="inferred from homology"/>
<dbReference type="PRINTS" id="PR00705">
    <property type="entry name" value="PAPAIN"/>
</dbReference>
<dbReference type="Proteomes" id="UP001152799">
    <property type="component" value="Chromosome 3"/>
</dbReference>
<evidence type="ECO:0000259" key="9">
    <source>
        <dbReference type="SMART" id="SM00645"/>
    </source>
</evidence>
<name>A0A9N9ML69_9CUCU</name>
<feature type="chain" id="PRO_5040196914" description="Peptidase C1A papain C-terminal domain-containing protein" evidence="8">
    <location>
        <begin position="17"/>
        <end position="333"/>
    </location>
</feature>
<feature type="signal peptide" evidence="8">
    <location>
        <begin position="1"/>
        <end position="16"/>
    </location>
</feature>
<evidence type="ECO:0000256" key="7">
    <source>
        <dbReference type="ARBA" id="ARBA00023157"/>
    </source>
</evidence>
<feature type="domain" description="Peptidase C1A papain C-terminal" evidence="9">
    <location>
        <begin position="82"/>
        <end position="330"/>
    </location>
</feature>
<dbReference type="PROSITE" id="PS00640">
    <property type="entry name" value="THIOL_PROTEASE_ASN"/>
    <property type="match status" value="1"/>
</dbReference>
<dbReference type="InterPro" id="IPR025660">
    <property type="entry name" value="Pept_his_AS"/>
</dbReference>
<sequence length="333" mass="36889">MKFAIAFLAIAAVAQAANVKLHPLSDENIALINQKAKTWKAGRNFAIEDWEKVKKIATGVLPGKPVLARSVQSNPHNENEDVPDSFDAREAWPKCDSIRQIRDQSSCGSCWAFGAAEAMSDRICIHSNQTQQVYVSTEDLNSCCSECGYGCDGGYVVSTFYYWEETGIVTGGLYNSSQGCKDYSLQPCEHHVDEGKRPQCDSLEMTTPACVKTCYDSSLDYKKSLTFGKNVAQFENEKQMQIEIMKNGPIEASFEVYEDFLSYKSGVYQATSETYLGGHAIKILGWGVEDGTKYWLVANSWNSDWGDNGYFKILRGENHCDIESDGAGAIPVL</sequence>
<dbReference type="SUPFAM" id="SSF54001">
    <property type="entry name" value="Cysteine proteinases"/>
    <property type="match status" value="1"/>
</dbReference>
<evidence type="ECO:0000313" key="10">
    <source>
        <dbReference type="EMBL" id="CAG9766995.1"/>
    </source>
</evidence>
<dbReference type="InterPro" id="IPR000668">
    <property type="entry name" value="Peptidase_C1A_C"/>
</dbReference>
<dbReference type="PANTHER" id="PTHR12411">
    <property type="entry name" value="CYSTEINE PROTEASE FAMILY C1-RELATED"/>
    <property type="match status" value="1"/>
</dbReference>
<keyword evidence="5" id="KW-0788">Thiol protease</keyword>
<dbReference type="Gene3D" id="3.90.70.10">
    <property type="entry name" value="Cysteine proteinases"/>
    <property type="match status" value="1"/>
</dbReference>
<keyword evidence="11" id="KW-1185">Reference proteome</keyword>
<protein>
    <recommendedName>
        <fullName evidence="9">Peptidase C1A papain C-terminal domain-containing protein</fullName>
    </recommendedName>
</protein>
<dbReference type="PROSITE" id="PS00639">
    <property type="entry name" value="THIOL_PROTEASE_HIS"/>
    <property type="match status" value="1"/>
</dbReference>
<keyword evidence="4" id="KW-0378">Hydrolase</keyword>
<dbReference type="GO" id="GO:0006508">
    <property type="term" value="P:proteolysis"/>
    <property type="evidence" value="ECO:0007669"/>
    <property type="project" value="UniProtKB-KW"/>
</dbReference>
<keyword evidence="3 8" id="KW-0732">Signal</keyword>
<dbReference type="PROSITE" id="PS00139">
    <property type="entry name" value="THIOL_PROTEASE_CYS"/>
    <property type="match status" value="1"/>
</dbReference>
<evidence type="ECO:0000256" key="8">
    <source>
        <dbReference type="SAM" id="SignalP"/>
    </source>
</evidence>
<keyword evidence="2" id="KW-0645">Protease</keyword>
<dbReference type="FunFam" id="3.90.70.10:FF:000031">
    <property type="entry name" value="Cathepsin B"/>
    <property type="match status" value="1"/>
</dbReference>
<keyword evidence="6" id="KW-0865">Zymogen</keyword>
<dbReference type="GO" id="GO:0008234">
    <property type="term" value="F:cysteine-type peptidase activity"/>
    <property type="evidence" value="ECO:0007669"/>
    <property type="project" value="UniProtKB-KW"/>
</dbReference>
<evidence type="ECO:0000313" key="11">
    <source>
        <dbReference type="Proteomes" id="UP001152799"/>
    </source>
</evidence>
<gene>
    <name evidence="10" type="ORF">CEUTPL_LOCUS7562</name>
</gene>
<dbReference type="InterPro" id="IPR038765">
    <property type="entry name" value="Papain-like_cys_pep_sf"/>
</dbReference>
<evidence type="ECO:0000256" key="2">
    <source>
        <dbReference type="ARBA" id="ARBA00022670"/>
    </source>
</evidence>
<evidence type="ECO:0000256" key="5">
    <source>
        <dbReference type="ARBA" id="ARBA00022807"/>
    </source>
</evidence>
<comment type="similarity">
    <text evidence="1">Belongs to the peptidase C1 family.</text>
</comment>
<dbReference type="InterPro" id="IPR000169">
    <property type="entry name" value="Pept_cys_AS"/>
</dbReference>
<dbReference type="InterPro" id="IPR025661">
    <property type="entry name" value="Pept_asp_AS"/>
</dbReference>
<dbReference type="InterPro" id="IPR013128">
    <property type="entry name" value="Peptidase_C1A"/>
</dbReference>
<evidence type="ECO:0000256" key="6">
    <source>
        <dbReference type="ARBA" id="ARBA00023145"/>
    </source>
</evidence>
<dbReference type="CDD" id="cd02620">
    <property type="entry name" value="Peptidase_C1A_CathepsinB"/>
    <property type="match status" value="1"/>
</dbReference>
<dbReference type="AlphaFoldDB" id="A0A9N9ML69"/>
<reference evidence="10" key="1">
    <citation type="submission" date="2022-01" db="EMBL/GenBank/DDBJ databases">
        <authorList>
            <person name="King R."/>
        </authorList>
    </citation>
    <scope>NUCLEOTIDE SEQUENCE</scope>
</reference>
<dbReference type="EMBL" id="OU892279">
    <property type="protein sequence ID" value="CAG9766995.1"/>
    <property type="molecule type" value="Genomic_DNA"/>
</dbReference>
<organism evidence="10 11">
    <name type="scientific">Ceutorhynchus assimilis</name>
    <name type="common">cabbage seed weevil</name>
    <dbReference type="NCBI Taxonomy" id="467358"/>
    <lineage>
        <taxon>Eukaryota</taxon>
        <taxon>Metazoa</taxon>
        <taxon>Ecdysozoa</taxon>
        <taxon>Arthropoda</taxon>
        <taxon>Hexapoda</taxon>
        <taxon>Insecta</taxon>
        <taxon>Pterygota</taxon>
        <taxon>Neoptera</taxon>
        <taxon>Endopterygota</taxon>
        <taxon>Coleoptera</taxon>
        <taxon>Polyphaga</taxon>
        <taxon>Cucujiformia</taxon>
        <taxon>Curculionidae</taxon>
        <taxon>Ceutorhynchinae</taxon>
        <taxon>Ceutorhynchus</taxon>
    </lineage>
</organism>
<accession>A0A9N9ML69</accession>
<evidence type="ECO:0000256" key="4">
    <source>
        <dbReference type="ARBA" id="ARBA00022801"/>
    </source>
</evidence>
<keyword evidence="7" id="KW-1015">Disulfide bond</keyword>
<dbReference type="Pfam" id="PF00112">
    <property type="entry name" value="Peptidase_C1"/>
    <property type="match status" value="1"/>
</dbReference>
<dbReference type="OrthoDB" id="640249at2759"/>
<evidence type="ECO:0000256" key="1">
    <source>
        <dbReference type="ARBA" id="ARBA00008455"/>
    </source>
</evidence>